<proteinExistence type="predicted"/>
<name>A0A6G9XV62_NOCBR</name>
<protein>
    <submittedName>
        <fullName evidence="1">Uncharacterized protein</fullName>
    </submittedName>
</protein>
<organism evidence="1 2">
    <name type="scientific">Nocardia brasiliensis</name>
    <dbReference type="NCBI Taxonomy" id="37326"/>
    <lineage>
        <taxon>Bacteria</taxon>
        <taxon>Bacillati</taxon>
        <taxon>Actinomycetota</taxon>
        <taxon>Actinomycetes</taxon>
        <taxon>Mycobacteriales</taxon>
        <taxon>Nocardiaceae</taxon>
        <taxon>Nocardia</taxon>
    </lineage>
</organism>
<dbReference type="EMBL" id="CP046171">
    <property type="protein sequence ID" value="QIS04797.1"/>
    <property type="molecule type" value="Genomic_DNA"/>
</dbReference>
<reference evidence="1 2" key="1">
    <citation type="journal article" date="2019" name="ACS Chem. Biol.">
        <title>Identification and Mobilization of a Cryptic Antibiotic Biosynthesis Gene Locus from a Human-Pathogenic Nocardia Isolate.</title>
        <authorList>
            <person name="Herisse M."/>
            <person name="Ishida K."/>
            <person name="Porter J.L."/>
            <person name="Howden B."/>
            <person name="Hertweck C."/>
            <person name="Stinear T.P."/>
            <person name="Pidot S.J."/>
        </authorList>
    </citation>
    <scope>NUCLEOTIDE SEQUENCE [LARGE SCALE GENOMIC DNA]</scope>
    <source>
        <strain evidence="1 2">AUSMDU00024985</strain>
    </source>
</reference>
<accession>A0A6G9XV62</accession>
<sequence>MPAIRTDLGEIELRTTIDDPLIAELHAGQRATEDADDALKELREQLTGPHVHGVVTVRRAGAVTAWTLLIDPNDPERYLLAVPVVDAGETDTYRAMLTAALDAARSSEYVAVQWIVQDPDGAAVAAALGAQPHLELESQWRAERGEWPETTAAQVAALPTPPNRETLARYADLYTAAGLSRCDDNSCTDHWTADTVGALLADRDEYLHTTFTLGYFDADGTLQAEASAGVYGDTATLAIVHAQSPAPDLTALLTSTLHRLHRDHPEVRTADVSADPNDDPLHNALTAAGFTLRGNVTEYRVAVD</sequence>
<dbReference type="Proteomes" id="UP000501705">
    <property type="component" value="Chromosome"/>
</dbReference>
<gene>
    <name evidence="1" type="ORF">F5X71_22880</name>
</gene>
<evidence type="ECO:0000313" key="2">
    <source>
        <dbReference type="Proteomes" id="UP000501705"/>
    </source>
</evidence>
<dbReference type="AlphaFoldDB" id="A0A6G9XV62"/>
<dbReference type="RefSeq" id="WP_167463902.1">
    <property type="nucleotide sequence ID" value="NZ_CP046171.1"/>
</dbReference>
<evidence type="ECO:0000313" key="1">
    <source>
        <dbReference type="EMBL" id="QIS04797.1"/>
    </source>
</evidence>